<keyword evidence="1" id="KW-0732">Signal</keyword>
<feature type="signal peptide" evidence="1">
    <location>
        <begin position="1"/>
        <end position="22"/>
    </location>
</feature>
<dbReference type="AlphaFoldDB" id="A0A844YTF4"/>
<organism evidence="4 5">
    <name type="scientific">Alteraurantiacibacter buctensis</name>
    <dbReference type="NCBI Taxonomy" id="1503981"/>
    <lineage>
        <taxon>Bacteria</taxon>
        <taxon>Pseudomonadati</taxon>
        <taxon>Pseudomonadota</taxon>
        <taxon>Alphaproteobacteria</taxon>
        <taxon>Sphingomonadales</taxon>
        <taxon>Erythrobacteraceae</taxon>
        <taxon>Alteraurantiacibacter</taxon>
    </lineage>
</organism>
<dbReference type="EMBL" id="WTYV01000001">
    <property type="protein sequence ID" value="MXO70118.1"/>
    <property type="molecule type" value="Genomic_DNA"/>
</dbReference>
<dbReference type="OrthoDB" id="9800974at2"/>
<dbReference type="Gene3D" id="2.60.220.20">
    <property type="entry name" value="putative beta-Galactosidase from caulobacter crescentus"/>
    <property type="match status" value="1"/>
</dbReference>
<gene>
    <name evidence="4" type="ORF">GRI99_00550</name>
</gene>
<evidence type="ECO:0000313" key="4">
    <source>
        <dbReference type="EMBL" id="MXO70118.1"/>
    </source>
</evidence>
<evidence type="ECO:0000313" key="5">
    <source>
        <dbReference type="Proteomes" id="UP000466966"/>
    </source>
</evidence>
<dbReference type="Gene3D" id="3.20.20.80">
    <property type="entry name" value="Glycosidases"/>
    <property type="match status" value="1"/>
</dbReference>
<accession>A0A844YTF4</accession>
<evidence type="ECO:0000259" key="2">
    <source>
        <dbReference type="Pfam" id="PF01301"/>
    </source>
</evidence>
<dbReference type="RefSeq" id="WP_160770071.1">
    <property type="nucleotide sequence ID" value="NZ_WTYV01000001.1"/>
</dbReference>
<dbReference type="InterPro" id="IPR017853">
    <property type="entry name" value="GH"/>
</dbReference>
<feature type="domain" description="Glycoside hydrolase 35 catalytic" evidence="2">
    <location>
        <begin position="42"/>
        <end position="235"/>
    </location>
</feature>
<sequence length="544" mass="59364">MGRILACWLALVLLLAGPAAPAQVPPLTPLPRIVDGPQRPMLLVDGQPFIALAVQAHNSSGYPAVLPQVWPVARQLGANTVMLPVGWEQVEPVEGRFDFGAVDAMLAGARENDLRLVLLWYGTWKNTGLSYTPAWVKRDGLRFPRMRHPDGRAHETLSPHGEQTLAADARAFAALMRHLRQADPQRTVIMVQVENEAGSWGLARDHSAHAQALFADLIPQELARALAVPRRTWEQAFGPRAEQFFMSWHVARYIEHVARAGQAELDLPMIANAALGNAFTDEGGEVGPSGGPNWNVLPVWRAAAPSLGAIGPDIYTRDAAAVERFLDRYAAHGPLVVPEIGNAAEYARFAWSAFGRGALLYAPFGMDGTAYVNYPLGAKALDEGVLGAFAAPYRLLGSAMSGWPLIAGERPLWGTARGNDGSDQSTTMGRWRLTAAYGRWAFGEDDWTWIPRDPHPLADVPTGGLVAAQLDADTFLVGGQNVRLRLSLANPAPGESPQVIEAQEGTFIDGQWVMRRRWNGDQIDYGFSFGPEPVWLRITMDSYR</sequence>
<feature type="chain" id="PRO_5032465444" evidence="1">
    <location>
        <begin position="23"/>
        <end position="544"/>
    </location>
</feature>
<name>A0A844YTF4_9SPHN</name>
<dbReference type="FunFam" id="3.20.20.80:FF:000135">
    <property type="entry name" value="Beta-galactosidase, putative, bgl35A"/>
    <property type="match status" value="1"/>
</dbReference>
<protein>
    <submittedName>
        <fullName evidence="4">Beta-galactosidase</fullName>
    </submittedName>
</protein>
<feature type="domain" description="DUF5597" evidence="3">
    <location>
        <begin position="390"/>
        <end position="529"/>
    </location>
</feature>
<comment type="caution">
    <text evidence="4">The sequence shown here is derived from an EMBL/GenBank/DDBJ whole genome shotgun (WGS) entry which is preliminary data.</text>
</comment>
<dbReference type="Proteomes" id="UP000466966">
    <property type="component" value="Unassembled WGS sequence"/>
</dbReference>
<dbReference type="InterPro" id="IPR040719">
    <property type="entry name" value="DUF5597"/>
</dbReference>
<dbReference type="InterPro" id="IPR031330">
    <property type="entry name" value="Gly_Hdrlase_35_cat"/>
</dbReference>
<keyword evidence="5" id="KW-1185">Reference proteome</keyword>
<evidence type="ECO:0000259" key="3">
    <source>
        <dbReference type="Pfam" id="PF18120"/>
    </source>
</evidence>
<dbReference type="Pfam" id="PF18120">
    <property type="entry name" value="DUF5597"/>
    <property type="match status" value="1"/>
</dbReference>
<reference evidence="4 5" key="1">
    <citation type="submission" date="2019-12" db="EMBL/GenBank/DDBJ databases">
        <title>Genomic-based taxomic classification of the family Erythrobacteraceae.</title>
        <authorList>
            <person name="Xu L."/>
        </authorList>
    </citation>
    <scope>NUCLEOTIDE SEQUENCE [LARGE SCALE GENOMIC DNA]</scope>
    <source>
        <strain evidence="4 5">M0322</strain>
    </source>
</reference>
<dbReference type="Pfam" id="PF01301">
    <property type="entry name" value="Glyco_hydro_35"/>
    <property type="match status" value="1"/>
</dbReference>
<proteinExistence type="predicted"/>
<evidence type="ECO:0000256" key="1">
    <source>
        <dbReference type="SAM" id="SignalP"/>
    </source>
</evidence>
<dbReference type="SUPFAM" id="SSF51445">
    <property type="entry name" value="(Trans)glycosidases"/>
    <property type="match status" value="1"/>
</dbReference>